<dbReference type="CDD" id="cd02642">
    <property type="entry name" value="R3H_encore_like"/>
    <property type="match status" value="1"/>
</dbReference>
<dbReference type="Pfam" id="PF12752">
    <property type="entry name" value="SUZ"/>
    <property type="match status" value="1"/>
</dbReference>
<dbReference type="OrthoDB" id="278430at2759"/>
<feature type="compositionally biased region" description="Polar residues" evidence="2">
    <location>
        <begin position="147"/>
        <end position="163"/>
    </location>
</feature>
<protein>
    <recommendedName>
        <fullName evidence="7">cAMP-regulated phosphoprotein 21</fullName>
    </recommendedName>
</protein>
<feature type="compositionally biased region" description="Pro residues" evidence="2">
    <location>
        <begin position="624"/>
        <end position="640"/>
    </location>
</feature>
<evidence type="ECO:0000259" key="3">
    <source>
        <dbReference type="PROSITE" id="PS51061"/>
    </source>
</evidence>
<feature type="region of interest" description="Disordered" evidence="2">
    <location>
        <begin position="478"/>
        <end position="642"/>
    </location>
</feature>
<evidence type="ECO:0000313" key="6">
    <source>
        <dbReference type="Proteomes" id="UP000466442"/>
    </source>
</evidence>
<comment type="caution">
    <text evidence="5">The sequence shown here is derived from an EMBL/GenBank/DDBJ whole genome shotgun (WGS) entry which is preliminary data.</text>
</comment>
<evidence type="ECO:0000313" key="5">
    <source>
        <dbReference type="EMBL" id="KAF6204409.1"/>
    </source>
</evidence>
<dbReference type="AlphaFoldDB" id="A0A8S9X7C8"/>
<feature type="compositionally biased region" description="Polar residues" evidence="2">
    <location>
        <begin position="979"/>
        <end position="989"/>
    </location>
</feature>
<feature type="compositionally biased region" description="Low complexity" evidence="2">
    <location>
        <begin position="498"/>
        <end position="532"/>
    </location>
</feature>
<dbReference type="InterPro" id="IPR051937">
    <property type="entry name" value="R3H_domain_containing"/>
</dbReference>
<evidence type="ECO:0000256" key="1">
    <source>
        <dbReference type="ARBA" id="ARBA00022553"/>
    </source>
</evidence>
<feature type="compositionally biased region" description="Basic and acidic residues" evidence="2">
    <location>
        <begin position="393"/>
        <end position="402"/>
    </location>
</feature>
<accession>A0A8S9X7C8</accession>
<dbReference type="InterPro" id="IPR036867">
    <property type="entry name" value="R3H_dom_sf"/>
</dbReference>
<keyword evidence="6" id="KW-1185">Reference proteome</keyword>
<dbReference type="InterPro" id="IPR024771">
    <property type="entry name" value="SUZ"/>
</dbReference>
<feature type="domain" description="R3H" evidence="3">
    <location>
        <begin position="281"/>
        <end position="344"/>
    </location>
</feature>
<dbReference type="SMART" id="SM00393">
    <property type="entry name" value="R3H"/>
    <property type="match status" value="1"/>
</dbReference>
<feature type="region of interest" description="Disordered" evidence="2">
    <location>
        <begin position="103"/>
        <end position="259"/>
    </location>
</feature>
<feature type="compositionally biased region" description="Basic residues" evidence="2">
    <location>
        <begin position="968"/>
        <end position="978"/>
    </location>
</feature>
<evidence type="ECO:0000256" key="2">
    <source>
        <dbReference type="SAM" id="MobiDB-lite"/>
    </source>
</evidence>
<feature type="compositionally biased region" description="Basic residues" evidence="2">
    <location>
        <begin position="164"/>
        <end position="176"/>
    </location>
</feature>
<dbReference type="EMBL" id="WIXP02000010">
    <property type="protein sequence ID" value="KAF6204409.1"/>
    <property type="molecule type" value="Genomic_DNA"/>
</dbReference>
<dbReference type="Gene3D" id="3.30.1370.50">
    <property type="entry name" value="R3H-like domain"/>
    <property type="match status" value="1"/>
</dbReference>
<sequence length="1000" mass="110544">MSIIIKFQVDCKILSLKPQKQDKDPGCSDSRACGWSTPRFSLFRGCGAKTEKPFYRIVQSLPRIYFRTLSDPLASSIISTLKGRAMKLDSYHQNHSVPSIVVRRGTKGMERTVRTQRSLSKSEEFSEELEQKNIESSKPPPEAVNVRSYSEDSPLSNNNNNTLHRSRSQNKVKLLVRSHAVREETSPPPDPFPDSGETCNGVASPKEQPQNHTAQQQQQQPLQQQSSLSRRHKLRREGSSQENWDHPPLSRGNSREQYDGSNQIDLHQFIVETLNRNYKDRMLLLKIESDLISLAKDPKRTVHKFAQMSSYQRMLVHRVAAYFGMEHNVDTTGASVIVNTTKATRIPDSRFREFVRDDLLLPEEPRRSILKRDSSSFDETGSFKNGDRMLGGDSRRSKSFEEREEEYEKARRRIFNRDHSQCDGDDCMDELTWENDEGVCSQCEHPNGRNPPRLLKVESYEGSDTLRANSLRLSVSKSHSFNGYEPPAQTRILTKQDSGSSMSSRISPSSSGYKSQRSDATLSATPSPTATPNLHTQSGQPYTNSDGSIYHYDPSNPPRVAMAEQQPGPPPPSIPQPQKHDVLESPNMVNTNVSGQPATHSHDLSKANVVDNGYDSGGSSGYLAPPPLCQGGPPPPPPQHQYPTQVVHPAEGPTPAHYNPVVYPIHAAPAPQMPYPVQYDTRIQETNGNGDLSNYMMGLSLDSNRPPDTRQIMYWPPHQIQSHTSVPVYYNGGAPSGVGARYPIPQMPSQPCPTSQAAFVPAPPPPPPAPPQPAIAPASAQPPPPHVSPEHSGCYSSTYNGAQECIPYASPAVHMYYTHPYSSGGNGNMPNGGTVPNSGNGYYGSNVSNCGAPILAVQYQQPCPHPTPPHTPQGVCGQFTVYNGCYPGHYAQPNSTLPVPQLFRKPLSVGARCVSPMRPQYPVSPTVKERQSEEKMPPLPVYGFRVLPGEMRILSNQGRLPFAIHATKGPHTRKHRAKISTQGRPQQSLDVPVLHTASKA</sequence>
<feature type="compositionally biased region" description="Polar residues" evidence="2">
    <location>
        <begin position="587"/>
        <end position="599"/>
    </location>
</feature>
<dbReference type="Proteomes" id="UP000466442">
    <property type="component" value="Unassembled WGS sequence"/>
</dbReference>
<proteinExistence type="predicted"/>
<feature type="compositionally biased region" description="Basic and acidic residues" evidence="2">
    <location>
        <begin position="236"/>
        <end position="245"/>
    </location>
</feature>
<feature type="compositionally biased region" description="Basic and acidic residues" evidence="2">
    <location>
        <begin position="120"/>
        <end position="135"/>
    </location>
</feature>
<feature type="region of interest" description="Disordered" evidence="2">
    <location>
        <begin position="968"/>
        <end position="1000"/>
    </location>
</feature>
<dbReference type="PROSITE" id="PS51061">
    <property type="entry name" value="R3H"/>
    <property type="match status" value="1"/>
</dbReference>
<feature type="compositionally biased region" description="Low complexity" evidence="2">
    <location>
        <begin position="208"/>
        <end position="225"/>
    </location>
</feature>
<dbReference type="PANTHER" id="PTHR15672">
    <property type="entry name" value="CAMP-REGULATED PHOSPHOPROTEIN 21 RELATED R3H DOMAIN CONTAINING PROTEIN"/>
    <property type="match status" value="1"/>
</dbReference>
<dbReference type="GO" id="GO:0003676">
    <property type="term" value="F:nucleic acid binding"/>
    <property type="evidence" value="ECO:0007669"/>
    <property type="project" value="UniProtKB-UniRule"/>
</dbReference>
<organism evidence="5 6">
    <name type="scientific">Apolygus lucorum</name>
    <name type="common">Small green plant bug</name>
    <name type="synonym">Lygocoris lucorum</name>
    <dbReference type="NCBI Taxonomy" id="248454"/>
    <lineage>
        <taxon>Eukaryota</taxon>
        <taxon>Metazoa</taxon>
        <taxon>Ecdysozoa</taxon>
        <taxon>Arthropoda</taxon>
        <taxon>Hexapoda</taxon>
        <taxon>Insecta</taxon>
        <taxon>Pterygota</taxon>
        <taxon>Neoptera</taxon>
        <taxon>Paraneoptera</taxon>
        <taxon>Hemiptera</taxon>
        <taxon>Heteroptera</taxon>
        <taxon>Panheteroptera</taxon>
        <taxon>Cimicomorpha</taxon>
        <taxon>Miridae</taxon>
        <taxon>Mirini</taxon>
        <taxon>Apolygus</taxon>
    </lineage>
</organism>
<feature type="compositionally biased region" description="Polar residues" evidence="2">
    <location>
        <begin position="533"/>
        <end position="547"/>
    </location>
</feature>
<feature type="compositionally biased region" description="Pro residues" evidence="2">
    <location>
        <begin position="761"/>
        <end position="787"/>
    </location>
</feature>
<name>A0A8S9X7C8_APOLU</name>
<dbReference type="SUPFAM" id="SSF82708">
    <property type="entry name" value="R3H domain"/>
    <property type="match status" value="1"/>
</dbReference>
<feature type="region of interest" description="Disordered" evidence="2">
    <location>
        <begin position="371"/>
        <end position="402"/>
    </location>
</feature>
<dbReference type="PANTHER" id="PTHR15672:SF8">
    <property type="entry name" value="PROTEIN ENCORE"/>
    <property type="match status" value="1"/>
</dbReference>
<dbReference type="Pfam" id="PF01424">
    <property type="entry name" value="R3H"/>
    <property type="match status" value="1"/>
</dbReference>
<evidence type="ECO:0000259" key="4">
    <source>
        <dbReference type="PROSITE" id="PS51673"/>
    </source>
</evidence>
<keyword evidence="1" id="KW-0597">Phosphoprotein</keyword>
<feature type="region of interest" description="Disordered" evidence="2">
    <location>
        <begin position="747"/>
        <end position="792"/>
    </location>
</feature>
<feature type="domain" description="SUZ" evidence="4">
    <location>
        <begin position="345"/>
        <end position="419"/>
    </location>
</feature>
<reference evidence="5" key="1">
    <citation type="journal article" date="2021" name="Mol. Ecol. Resour.">
        <title>Apolygus lucorum genome provides insights into omnivorousness and mesophyll feeding.</title>
        <authorList>
            <person name="Liu Y."/>
            <person name="Liu H."/>
            <person name="Wang H."/>
            <person name="Huang T."/>
            <person name="Liu B."/>
            <person name="Yang B."/>
            <person name="Yin L."/>
            <person name="Li B."/>
            <person name="Zhang Y."/>
            <person name="Zhang S."/>
            <person name="Jiang F."/>
            <person name="Zhang X."/>
            <person name="Ren Y."/>
            <person name="Wang B."/>
            <person name="Wang S."/>
            <person name="Lu Y."/>
            <person name="Wu K."/>
            <person name="Fan W."/>
            <person name="Wang G."/>
        </authorList>
    </citation>
    <scope>NUCLEOTIDE SEQUENCE</scope>
    <source>
        <strain evidence="5">12Hb</strain>
    </source>
</reference>
<dbReference type="InterPro" id="IPR001374">
    <property type="entry name" value="R3H_dom"/>
</dbReference>
<evidence type="ECO:0008006" key="7">
    <source>
        <dbReference type="Google" id="ProtNLM"/>
    </source>
</evidence>
<gene>
    <name evidence="5" type="ORF">GE061_002750</name>
</gene>
<dbReference type="PROSITE" id="PS51673">
    <property type="entry name" value="SUZ"/>
    <property type="match status" value="1"/>
</dbReference>